<name>A0A922HMA4_DERFA</name>
<sequence>MDNNNNNNNDVVSDGLLPANYDLPESIFFPGIHCIGRIKVALHDIPYHTMTLVI</sequence>
<proteinExistence type="predicted"/>
<reference evidence="1" key="1">
    <citation type="submission" date="2013-05" db="EMBL/GenBank/DDBJ databases">
        <authorList>
            <person name="Yim A.K.Y."/>
            <person name="Chan T.F."/>
            <person name="Ji K.M."/>
            <person name="Liu X.Y."/>
            <person name="Zhou J.W."/>
            <person name="Li R.Q."/>
            <person name="Yang K.Y."/>
            <person name="Li J."/>
            <person name="Li M."/>
            <person name="Law P.T.W."/>
            <person name="Wu Y.L."/>
            <person name="Cai Z.L."/>
            <person name="Qin H."/>
            <person name="Bao Y."/>
            <person name="Leung R.K.K."/>
            <person name="Ng P.K.S."/>
            <person name="Zou J."/>
            <person name="Zhong X.J."/>
            <person name="Ran P.X."/>
            <person name="Zhong N.S."/>
            <person name="Liu Z.G."/>
            <person name="Tsui S.K.W."/>
        </authorList>
    </citation>
    <scope>NUCLEOTIDE SEQUENCE</scope>
    <source>
        <strain evidence="1">Derf</strain>
        <tissue evidence="1">Whole organism</tissue>
    </source>
</reference>
<evidence type="ECO:0000313" key="2">
    <source>
        <dbReference type="Proteomes" id="UP000790347"/>
    </source>
</evidence>
<protein>
    <submittedName>
        <fullName evidence="1">Uncharacterized protein</fullName>
    </submittedName>
</protein>
<gene>
    <name evidence="1" type="ORF">DERF_013385</name>
</gene>
<comment type="caution">
    <text evidence="1">The sequence shown here is derived from an EMBL/GenBank/DDBJ whole genome shotgun (WGS) entry which is preliminary data.</text>
</comment>
<dbReference type="AlphaFoldDB" id="A0A922HMA4"/>
<accession>A0A922HMA4</accession>
<organism evidence="1 2">
    <name type="scientific">Dermatophagoides farinae</name>
    <name type="common">American house dust mite</name>
    <dbReference type="NCBI Taxonomy" id="6954"/>
    <lineage>
        <taxon>Eukaryota</taxon>
        <taxon>Metazoa</taxon>
        <taxon>Ecdysozoa</taxon>
        <taxon>Arthropoda</taxon>
        <taxon>Chelicerata</taxon>
        <taxon>Arachnida</taxon>
        <taxon>Acari</taxon>
        <taxon>Acariformes</taxon>
        <taxon>Sarcoptiformes</taxon>
        <taxon>Astigmata</taxon>
        <taxon>Psoroptidia</taxon>
        <taxon>Analgoidea</taxon>
        <taxon>Pyroglyphidae</taxon>
        <taxon>Dermatophagoidinae</taxon>
        <taxon>Dermatophagoides</taxon>
    </lineage>
</organism>
<dbReference type="Proteomes" id="UP000790347">
    <property type="component" value="Unassembled WGS sequence"/>
</dbReference>
<keyword evidence="2" id="KW-1185">Reference proteome</keyword>
<evidence type="ECO:0000313" key="1">
    <source>
        <dbReference type="EMBL" id="KAH9497392.1"/>
    </source>
</evidence>
<dbReference type="EMBL" id="ASGP02000007">
    <property type="protein sequence ID" value="KAH9497392.1"/>
    <property type="molecule type" value="Genomic_DNA"/>
</dbReference>
<reference evidence="1" key="2">
    <citation type="journal article" date="2022" name="Res Sq">
        <title>Comparative Genomics Reveals Insights into the Divergent Evolution of Astigmatic Mites and Household Pest Adaptations.</title>
        <authorList>
            <person name="Xiong Q."/>
            <person name="Wan A.T.-Y."/>
            <person name="Liu X.-Y."/>
            <person name="Fung C.S.-H."/>
            <person name="Xiao X."/>
            <person name="Malainual N."/>
            <person name="Hou J."/>
            <person name="Wang L."/>
            <person name="Wang M."/>
            <person name="Yang K."/>
            <person name="Cui Y."/>
            <person name="Leung E."/>
            <person name="Nong W."/>
            <person name="Shin S.-K."/>
            <person name="Au S."/>
            <person name="Jeong K.Y."/>
            <person name="Chew F.T."/>
            <person name="Hui J."/>
            <person name="Leung T.F."/>
            <person name="Tungtrongchitr A."/>
            <person name="Zhong N."/>
            <person name="Liu Z."/>
            <person name="Tsui S."/>
        </authorList>
    </citation>
    <scope>NUCLEOTIDE SEQUENCE</scope>
    <source>
        <strain evidence="1">Derf</strain>
        <tissue evidence="1">Whole organism</tissue>
    </source>
</reference>